<dbReference type="InterPro" id="IPR036691">
    <property type="entry name" value="Endo/exonu/phosph_ase_sf"/>
</dbReference>
<feature type="chain" id="PRO_5010283280" description="C2H2-type domain-containing protein" evidence="3">
    <location>
        <begin position="17"/>
        <end position="1866"/>
    </location>
</feature>
<feature type="compositionally biased region" description="Low complexity" evidence="2">
    <location>
        <begin position="192"/>
        <end position="203"/>
    </location>
</feature>
<evidence type="ECO:0000256" key="2">
    <source>
        <dbReference type="SAM" id="MobiDB-lite"/>
    </source>
</evidence>
<keyword evidence="1" id="KW-0479">Metal-binding</keyword>
<sequence>MCVELCSLLALAQVIAQLDTFAPMFWSLAICVDTGPPVFAGQVTVAAAQVFTAVYVRDHDEVPNDAYAARGDSEQGDDDTGWGNDSHGDPPGNPGYPEVVLLQWVLSCAASAAPSTPMTTGDASLRNPGPDKWGTVYDDDTHVDVHCLHLSELTGLFIASQSDPRSLNKLLPAIPGVPSTLLAHCLTHCKSTFSPSQSSPHSSLGKESGEDRVATTGPGPPRGPEARVIVSLADCLLVSPFQRDCLDLQSIFQQLDPQGSDWLDSDLEPILHDNQAIHVYTDGSAASSEDDLRPCSWALTVWLDAIQGRMLLGQASATSAVPGSPYYLGEVEDTALVGEQLALAWGFAWVIEHASPFSLPVTFHYDAQGAGRGAFGQWTPPFRRVDPHPGFPCLSDLLVHLRQLASQFAALEHAYVAGHSGQIENELADQLAKQSRRKPCEYWERVAPTWLSQLAQHKLLPWAWMLHSGAPDLPPLFTIESEAKRMQAADTRPQQAPAPGVVATEHPACLAELCFTAVSYNALTMRDPKGPGQANADKAGLRIVGRKALLKNQLAEIQPLFVGLQETRVPDSNLQPDADYIIFQSASTPQGSLGVALWISKTTPYGHAKGTAQFILPKHCSVFGTSPRHIALDIEAPHLRLAVVALHAPTLATATLQEVKDFWRARAAEIEKRPSGADFLLLCDANSRVGSVCTPQVGEHDKEDENEAGTAFRNFLEQIEGYLPSTFGCHHVGTSATWVSPFDTYHRIDYIVTPIAWSGFRLTSWVLEDFESLQKKDDHWPVALSCAFARHIRETKFISVWRQHFATQEAGELVTSEQYVSDFSRYSKPARVAVFDLEVLPTLAEVERLILGLKRGRAPGPDSVTTETLQVQPVLTARQLLPVLLKSSMGLREPLTFRGGDLVCLAKRAGATLRCQDYRSILVSSIPGKIHHRKLRSQLTKLLEGYRQPLQSGALPGEGIEVIAIAAKTFQLLCDGIRRPWGLVFFDLQSAYYQIIREALVPGCEDDTALLALFDKLQLPPKALIELKQHLQQLALLPAFSASEHLTALINDLFRGSWFRISGSALLTVTKRGTRPGDPAADVLFSLSLSALLKSVAGDLSSGGLLPDLPRPSHRHDWAGQGHDEDIGSPAWADDFLQPQTGKDSCDLLDRIQRSVQLVTEKSTSMGMNVSFGREKTAVMVPNWIALDFSDVVRYSVDSKPYIHVLNSLTGALHQLLVVQSYKHLGGILVATSSPLPDVYHRAARATAVVKPLQKRLFSDPSVQLAVRRTLLRSLAMSKFVHTSASLFLHAACHNRVWAQQFVALWRSLFRRRSKTRTEHSYSVLRAACAPAPPLALALTRAVFLSKLTRSGPQLLARLLFDHWATHPANSWLAQLKDDVFQVCLYLPHLGSLFSVGREIFTVLDSLCDDPSWWPGQVKKAVKVFGKDLEVWHERRQRGQAVEASPPDVEKPYQCGFCSARFVLRKHLCVHLSRTHAVLAPARHFAPLPFCLACHRHYGLVSRVQQHLKNSDQCMRRLVHLIDPLTPSEIREAEAPEVLARKRQKAGAWKDFAVPTARPIVFWPRAPVWDERCPPAQAPEEQVLISELIPSFRPKTDNVAWIEAWLQRGTAHAARGRLKEALLDFQEALLGCSSDQERSNVLFSRGSAHSDAGDEIRALADFSEDLERDRLILDSRPANTLEPPPHLWTGSLCSSAALLPIVLHPGKSLRISGADLRDHFYFFAVSQERLERNLKKGGLAKEEARQLFGDEAAEHADRRGQVHVGLGTLALGDSSVCEFARGFHLCVLKRHGALSSEVLELEPGRLEAWLSRGTTFLCQDNCDAASADAEAMLDGCKRALELDPELTWVETCLEASLAEMEEHEDD</sequence>
<dbReference type="InterPro" id="IPR011990">
    <property type="entry name" value="TPR-like_helical_dom_sf"/>
</dbReference>
<reference evidence="5 6" key="1">
    <citation type="submission" date="2016-02" db="EMBL/GenBank/DDBJ databases">
        <title>Genome analysis of coral dinoflagellate symbionts highlights evolutionary adaptations to a symbiotic lifestyle.</title>
        <authorList>
            <person name="Aranda M."/>
            <person name="Li Y."/>
            <person name="Liew Y.J."/>
            <person name="Baumgarten S."/>
            <person name="Simakov O."/>
            <person name="Wilson M."/>
            <person name="Piel J."/>
            <person name="Ashoor H."/>
            <person name="Bougouffa S."/>
            <person name="Bajic V.B."/>
            <person name="Ryu T."/>
            <person name="Ravasi T."/>
            <person name="Bayer T."/>
            <person name="Micklem G."/>
            <person name="Kim H."/>
            <person name="Bhak J."/>
            <person name="Lajeunesse T.C."/>
            <person name="Voolstra C.R."/>
        </authorList>
    </citation>
    <scope>NUCLEOTIDE SEQUENCE [LARGE SCALE GENOMIC DNA]</scope>
    <source>
        <strain evidence="5 6">CCMP2467</strain>
    </source>
</reference>
<dbReference type="PROSITE" id="PS50157">
    <property type="entry name" value="ZINC_FINGER_C2H2_2"/>
    <property type="match status" value="1"/>
</dbReference>
<keyword evidence="1" id="KW-0863">Zinc-finger</keyword>
<dbReference type="GO" id="GO:0003676">
    <property type="term" value="F:nucleic acid binding"/>
    <property type="evidence" value="ECO:0007669"/>
    <property type="project" value="InterPro"/>
</dbReference>
<dbReference type="Gene3D" id="1.25.40.10">
    <property type="entry name" value="Tetratricopeptide repeat domain"/>
    <property type="match status" value="1"/>
</dbReference>
<dbReference type="InterPro" id="IPR019734">
    <property type="entry name" value="TPR_rpt"/>
</dbReference>
<dbReference type="OrthoDB" id="446876at2759"/>
<dbReference type="EMBL" id="LSRX01001039">
    <property type="protein sequence ID" value="OLP84483.1"/>
    <property type="molecule type" value="Genomic_DNA"/>
</dbReference>
<dbReference type="Gene3D" id="3.30.420.10">
    <property type="entry name" value="Ribonuclease H-like superfamily/Ribonuclease H"/>
    <property type="match status" value="1"/>
</dbReference>
<dbReference type="SUPFAM" id="SSF48452">
    <property type="entry name" value="TPR-like"/>
    <property type="match status" value="1"/>
</dbReference>
<dbReference type="InterPro" id="IPR036397">
    <property type="entry name" value="RNaseH_sf"/>
</dbReference>
<gene>
    <name evidence="5" type="ORF">AK812_SmicGene34646</name>
</gene>
<dbReference type="GO" id="GO:0008270">
    <property type="term" value="F:zinc ion binding"/>
    <property type="evidence" value="ECO:0007669"/>
    <property type="project" value="UniProtKB-KW"/>
</dbReference>
<dbReference type="PROSITE" id="PS00028">
    <property type="entry name" value="ZINC_FINGER_C2H2_1"/>
    <property type="match status" value="1"/>
</dbReference>
<feature type="region of interest" description="Disordered" evidence="2">
    <location>
        <begin position="64"/>
        <end position="93"/>
    </location>
</feature>
<proteinExistence type="predicted"/>
<evidence type="ECO:0000256" key="1">
    <source>
        <dbReference type="PROSITE-ProRule" id="PRU00042"/>
    </source>
</evidence>
<keyword evidence="3" id="KW-0732">Signal</keyword>
<feature type="signal peptide" evidence="3">
    <location>
        <begin position="1"/>
        <end position="16"/>
    </location>
</feature>
<name>A0A1Q9CNH9_SYMMI</name>
<feature type="domain" description="C2H2-type" evidence="4">
    <location>
        <begin position="1453"/>
        <end position="1481"/>
    </location>
</feature>
<evidence type="ECO:0000259" key="4">
    <source>
        <dbReference type="PROSITE" id="PS50157"/>
    </source>
</evidence>
<dbReference type="InterPro" id="IPR013087">
    <property type="entry name" value="Znf_C2H2_type"/>
</dbReference>
<comment type="caution">
    <text evidence="5">The sequence shown here is derived from an EMBL/GenBank/DDBJ whole genome shotgun (WGS) entry which is preliminary data.</text>
</comment>
<dbReference type="SUPFAM" id="SSF56219">
    <property type="entry name" value="DNase I-like"/>
    <property type="match status" value="1"/>
</dbReference>
<dbReference type="Proteomes" id="UP000186817">
    <property type="component" value="Unassembled WGS sequence"/>
</dbReference>
<protein>
    <recommendedName>
        <fullName evidence="4">C2H2-type domain-containing protein</fullName>
    </recommendedName>
</protein>
<feature type="region of interest" description="Disordered" evidence="2">
    <location>
        <begin position="192"/>
        <end position="224"/>
    </location>
</feature>
<evidence type="ECO:0000313" key="5">
    <source>
        <dbReference type="EMBL" id="OLP84483.1"/>
    </source>
</evidence>
<evidence type="ECO:0000256" key="3">
    <source>
        <dbReference type="SAM" id="SignalP"/>
    </source>
</evidence>
<organism evidence="5 6">
    <name type="scientific">Symbiodinium microadriaticum</name>
    <name type="common">Dinoflagellate</name>
    <name type="synonym">Zooxanthella microadriatica</name>
    <dbReference type="NCBI Taxonomy" id="2951"/>
    <lineage>
        <taxon>Eukaryota</taxon>
        <taxon>Sar</taxon>
        <taxon>Alveolata</taxon>
        <taxon>Dinophyceae</taxon>
        <taxon>Suessiales</taxon>
        <taxon>Symbiodiniaceae</taxon>
        <taxon>Symbiodinium</taxon>
    </lineage>
</organism>
<dbReference type="InterPro" id="IPR012337">
    <property type="entry name" value="RNaseH-like_sf"/>
</dbReference>
<accession>A0A1Q9CNH9</accession>
<keyword evidence="1" id="KW-0862">Zinc</keyword>
<dbReference type="Gene3D" id="3.60.10.10">
    <property type="entry name" value="Endonuclease/exonuclease/phosphatase"/>
    <property type="match status" value="1"/>
</dbReference>
<keyword evidence="6" id="KW-1185">Reference proteome</keyword>
<dbReference type="SMART" id="SM00028">
    <property type="entry name" value="TPR"/>
    <property type="match status" value="3"/>
</dbReference>
<dbReference type="SUPFAM" id="SSF53098">
    <property type="entry name" value="Ribonuclease H-like"/>
    <property type="match status" value="1"/>
</dbReference>
<evidence type="ECO:0000313" key="6">
    <source>
        <dbReference type="Proteomes" id="UP000186817"/>
    </source>
</evidence>